<organism evidence="2 3">
    <name type="scientific">Parasitella parasitica</name>
    <dbReference type="NCBI Taxonomy" id="35722"/>
    <lineage>
        <taxon>Eukaryota</taxon>
        <taxon>Fungi</taxon>
        <taxon>Fungi incertae sedis</taxon>
        <taxon>Mucoromycota</taxon>
        <taxon>Mucoromycotina</taxon>
        <taxon>Mucoromycetes</taxon>
        <taxon>Mucorales</taxon>
        <taxon>Mucorineae</taxon>
        <taxon>Mucoraceae</taxon>
        <taxon>Parasitella</taxon>
    </lineage>
</organism>
<keyword evidence="3" id="KW-1185">Reference proteome</keyword>
<feature type="compositionally biased region" description="Polar residues" evidence="1">
    <location>
        <begin position="68"/>
        <end position="79"/>
    </location>
</feature>
<feature type="compositionally biased region" description="Polar residues" evidence="1">
    <location>
        <begin position="245"/>
        <end position="266"/>
    </location>
</feature>
<evidence type="ECO:0008006" key="4">
    <source>
        <dbReference type="Google" id="ProtNLM"/>
    </source>
</evidence>
<evidence type="ECO:0000256" key="1">
    <source>
        <dbReference type="SAM" id="MobiDB-lite"/>
    </source>
</evidence>
<dbReference type="Proteomes" id="UP000054107">
    <property type="component" value="Unassembled WGS sequence"/>
</dbReference>
<dbReference type="EMBL" id="LN725636">
    <property type="protein sequence ID" value="CEP11084.1"/>
    <property type="molecule type" value="Genomic_DNA"/>
</dbReference>
<protein>
    <recommendedName>
        <fullName evidence="4">Mso1 N-terminal domain-containing protein</fullName>
    </recommendedName>
</protein>
<feature type="compositionally biased region" description="Polar residues" evidence="1">
    <location>
        <begin position="11"/>
        <end position="43"/>
    </location>
</feature>
<dbReference type="AlphaFoldDB" id="A0A0B7N7V4"/>
<proteinExistence type="predicted"/>
<sequence length="303" mass="34996">MHEDQDVPDLVTSNPAPNTVTRQASDSSMESGKWSFFQSSSTSDVKKACHDKQERPNEDHNESIYFENYSSNLKNQAAPSNGKKLWGRMKDNEKWKDLIAEKKEESSKSGKLWERIVHATMSVEEENGPDSDDDDWEGETHVSRILREYHQSVSKGPLPDWLYDHHTPISTSASHLETDVIQNQATMDRKKSCRTRRLWQPPETQHLSSREKEIQALRTARQNHPSEDYYKKSSVFRSQSERTPSHYSQSTENGSNQIYGSTTPRRVNTARLPPPSHYYDKETSHNIPSKPSPRPIRDNAYYF</sequence>
<feature type="region of interest" description="Disordered" evidence="1">
    <location>
        <begin position="185"/>
        <end position="303"/>
    </location>
</feature>
<feature type="region of interest" description="Disordered" evidence="1">
    <location>
        <begin position="1"/>
        <end position="88"/>
    </location>
</feature>
<evidence type="ECO:0000313" key="2">
    <source>
        <dbReference type="EMBL" id="CEP11084.1"/>
    </source>
</evidence>
<reference evidence="2 3" key="1">
    <citation type="submission" date="2014-09" db="EMBL/GenBank/DDBJ databases">
        <authorList>
            <person name="Ellenberger Sabrina"/>
        </authorList>
    </citation>
    <scope>NUCLEOTIDE SEQUENCE [LARGE SCALE GENOMIC DNA]</scope>
    <source>
        <strain evidence="2 3">CBS 412.66</strain>
    </source>
</reference>
<feature type="compositionally biased region" description="Basic and acidic residues" evidence="1">
    <location>
        <begin position="44"/>
        <end position="62"/>
    </location>
</feature>
<accession>A0A0B7N7V4</accession>
<dbReference type="OrthoDB" id="2683368at2759"/>
<gene>
    <name evidence="2" type="primary">PARPA_04885.1 scaffold 15694</name>
</gene>
<evidence type="ECO:0000313" key="3">
    <source>
        <dbReference type="Proteomes" id="UP000054107"/>
    </source>
</evidence>
<name>A0A0B7N7V4_9FUNG</name>